<dbReference type="EMBL" id="JAVHNQ010000012">
    <property type="protein sequence ID" value="KAK6335485.1"/>
    <property type="molecule type" value="Genomic_DNA"/>
</dbReference>
<name>A0AAV9U822_9PEZI</name>
<gene>
    <name evidence="2" type="ORF">TWF696_002259</name>
</gene>
<evidence type="ECO:0000313" key="3">
    <source>
        <dbReference type="Proteomes" id="UP001375240"/>
    </source>
</evidence>
<reference evidence="2 3" key="1">
    <citation type="submission" date="2019-10" db="EMBL/GenBank/DDBJ databases">
        <authorList>
            <person name="Palmer J.M."/>
        </authorList>
    </citation>
    <scope>NUCLEOTIDE SEQUENCE [LARGE SCALE GENOMIC DNA]</scope>
    <source>
        <strain evidence="2 3">TWF696</strain>
    </source>
</reference>
<dbReference type="Proteomes" id="UP001375240">
    <property type="component" value="Unassembled WGS sequence"/>
</dbReference>
<feature type="region of interest" description="Disordered" evidence="1">
    <location>
        <begin position="44"/>
        <end position="150"/>
    </location>
</feature>
<feature type="compositionally biased region" description="Basic residues" evidence="1">
    <location>
        <begin position="67"/>
        <end position="76"/>
    </location>
</feature>
<evidence type="ECO:0000256" key="1">
    <source>
        <dbReference type="SAM" id="MobiDB-lite"/>
    </source>
</evidence>
<evidence type="ECO:0000313" key="2">
    <source>
        <dbReference type="EMBL" id="KAK6335485.1"/>
    </source>
</evidence>
<keyword evidence="3" id="KW-1185">Reference proteome</keyword>
<sequence>MAAENDHQLERIDEIDADADNDFRALEARALEAMNAVYQLQMEADEHEKQAKESTIVGTSITALQSSKRKKGKRVPGRYNSSSDQESDESESYQYGSGGSEFEPSDRDGCSSDGNSDSETDDNPSDRSDGSPSNHSDAADDTLVDSPSNTANKKYRISKFRLKPRAETESLGRSDLLDRFSELQKFVNGNKTKITKRQLRDCIIRLEDYLYEAKKESGADISPQEQIDAEDGALVHSRHVPWEMVGMLKNDKPKESNRFSFYKPGNGKEGMLGNIYNRLFHPKITDSQNSSSSTIVQRPQTFTLPSDDTRNFKLKKWTQEDYQRETTGRLPFIDPEVKQALEAIRRTTHQEVEKNRKYATGTEYNPDDLALITISTLPSNGPKKVTHTGPQTPEYYRNYATRLFASVETWVRKYLVPEDMAPIDIRAPDVSQSLRSAIGSLPYFHQRDFLPPPTANLKGEELKLRTESCRAKRQIYFQYMIYSILNEEIWCKWLYGLDDRVDDKVLELAKLDRSQKNTVPGHAARGKWYHENIRTQPTNTNINTVNHSVQLATTFRQMFVPLLRFKDTKRTASDRRMPTSAERELHMIISDAQALQYMFQSERGGVHIVQFDEPSTPFEAQWMVNAANREDMRRLKESAVPGRPGELTERDQIALAYRPALFIGTETLIWEKIVAV</sequence>
<accession>A0AAV9U822</accession>
<protein>
    <submittedName>
        <fullName evidence="2">Uncharacterized protein</fullName>
    </submittedName>
</protein>
<dbReference type="AlphaFoldDB" id="A0AAV9U822"/>
<feature type="compositionally biased region" description="Polar residues" evidence="1">
    <location>
        <begin position="56"/>
        <end position="66"/>
    </location>
</feature>
<feature type="compositionally biased region" description="Basic and acidic residues" evidence="1">
    <location>
        <begin position="1"/>
        <end position="14"/>
    </location>
</feature>
<proteinExistence type="predicted"/>
<comment type="caution">
    <text evidence="2">The sequence shown here is derived from an EMBL/GenBank/DDBJ whole genome shotgun (WGS) entry which is preliminary data.</text>
</comment>
<organism evidence="2 3">
    <name type="scientific">Orbilia brochopaga</name>
    <dbReference type="NCBI Taxonomy" id="3140254"/>
    <lineage>
        <taxon>Eukaryota</taxon>
        <taxon>Fungi</taxon>
        <taxon>Dikarya</taxon>
        <taxon>Ascomycota</taxon>
        <taxon>Pezizomycotina</taxon>
        <taxon>Orbiliomycetes</taxon>
        <taxon>Orbiliales</taxon>
        <taxon>Orbiliaceae</taxon>
        <taxon>Orbilia</taxon>
    </lineage>
</organism>
<feature type="region of interest" description="Disordered" evidence="1">
    <location>
        <begin position="1"/>
        <end position="20"/>
    </location>
</feature>